<evidence type="ECO:0000256" key="3">
    <source>
        <dbReference type="ARBA" id="ARBA00022795"/>
    </source>
</evidence>
<sequence length="139" mass="15534">MTLSINDLLEQQQQTLLALDPLIEQELQALIAHDAEQIQALSEQKNQLLQTLQQGDQAIAAHPERSQLLADDPRLVAIRQSLSSCQTRNALLGEVMKEARISLSRLESQLMAIRGKEMMTYDAEGRTRNTSTLGNNVRV</sequence>
<comment type="function">
    <text evidence="1">Required for the efficient initiation of filament assembly.</text>
</comment>
<gene>
    <name evidence="4" type="primary">flgN</name>
    <name evidence="4" type="ORF">J2R62_00575</name>
</gene>
<dbReference type="Proteomes" id="UP000664658">
    <property type="component" value="Unassembled WGS sequence"/>
</dbReference>
<dbReference type="KEGG" id="pshi:SAMEA2665130_0827"/>
<dbReference type="Gene3D" id="1.20.58.300">
    <property type="entry name" value="FlgN-like"/>
    <property type="match status" value="1"/>
</dbReference>
<dbReference type="AlphaFoldDB" id="A0A8I1W2K7"/>
<keyword evidence="3" id="KW-1005">Bacterial flagellum biogenesis</keyword>
<proteinExistence type="inferred from homology"/>
<keyword evidence="4" id="KW-0969">Cilium</keyword>
<reference evidence="4" key="1">
    <citation type="submission" date="2021-03" db="EMBL/GenBank/DDBJ databases">
        <title>Plesiomonas shigelloides zfcc0051, isolated from zebrafish feces.</title>
        <authorList>
            <person name="Vanderhoek Z."/>
            <person name="Gaulke C."/>
        </authorList>
    </citation>
    <scope>NUCLEOTIDE SEQUENCE</scope>
    <source>
        <strain evidence="4">Zfcc0051</strain>
    </source>
</reference>
<dbReference type="Pfam" id="PF05130">
    <property type="entry name" value="FlgN"/>
    <property type="match status" value="1"/>
</dbReference>
<dbReference type="EMBL" id="JAFNAA010000001">
    <property type="protein sequence ID" value="MBO1106727.1"/>
    <property type="molecule type" value="Genomic_DNA"/>
</dbReference>
<accession>A0A8I1W2K7</accession>
<evidence type="ECO:0000313" key="4">
    <source>
        <dbReference type="EMBL" id="MBO1106727.1"/>
    </source>
</evidence>
<dbReference type="InterPro" id="IPR007809">
    <property type="entry name" value="FlgN-like"/>
</dbReference>
<dbReference type="InterPro" id="IPR036679">
    <property type="entry name" value="FlgN-like_sf"/>
</dbReference>
<evidence type="ECO:0000256" key="2">
    <source>
        <dbReference type="ARBA" id="ARBA00007703"/>
    </source>
</evidence>
<dbReference type="GeneID" id="69705691"/>
<keyword evidence="4" id="KW-0966">Cell projection</keyword>
<protein>
    <submittedName>
        <fullName evidence="4">Flagellar export chaperone FlgN</fullName>
    </submittedName>
</protein>
<evidence type="ECO:0000313" key="5">
    <source>
        <dbReference type="Proteomes" id="UP000664658"/>
    </source>
</evidence>
<comment type="caution">
    <text evidence="4">The sequence shown here is derived from an EMBL/GenBank/DDBJ whole genome shotgun (WGS) entry which is preliminary data.</text>
</comment>
<evidence type="ECO:0000256" key="1">
    <source>
        <dbReference type="ARBA" id="ARBA00002397"/>
    </source>
</evidence>
<dbReference type="GO" id="GO:0044780">
    <property type="term" value="P:bacterial-type flagellum assembly"/>
    <property type="evidence" value="ECO:0007669"/>
    <property type="project" value="InterPro"/>
</dbReference>
<dbReference type="SUPFAM" id="SSF140566">
    <property type="entry name" value="FlgN-like"/>
    <property type="match status" value="1"/>
</dbReference>
<name>A0A8I1W2K7_PLESH</name>
<keyword evidence="4" id="KW-0282">Flagellum</keyword>
<organism evidence="4 5">
    <name type="scientific">Plesiomonas shigelloides</name>
    <name type="common">Aeromonas shigelloides</name>
    <dbReference type="NCBI Taxonomy" id="703"/>
    <lineage>
        <taxon>Bacteria</taxon>
        <taxon>Pseudomonadati</taxon>
        <taxon>Pseudomonadota</taxon>
        <taxon>Gammaproteobacteria</taxon>
        <taxon>Enterobacterales</taxon>
        <taxon>Enterobacteriaceae</taxon>
        <taxon>Plesiomonas</taxon>
    </lineage>
</organism>
<dbReference type="RefSeq" id="WP_010862232.1">
    <property type="nucleotide sequence ID" value="NZ_CP050969.1"/>
</dbReference>
<comment type="similarity">
    <text evidence="2">Belongs to the FlgN family.</text>
</comment>